<protein>
    <recommendedName>
        <fullName evidence="2">CCHC-type domain-containing protein</fullName>
    </recommendedName>
</protein>
<feature type="region of interest" description="Disordered" evidence="1">
    <location>
        <begin position="161"/>
        <end position="185"/>
    </location>
</feature>
<dbReference type="Proteomes" id="UP000591131">
    <property type="component" value="Unassembled WGS sequence"/>
</dbReference>
<gene>
    <name evidence="3" type="ORF">FOL47_000516</name>
</gene>
<reference evidence="3 4" key="1">
    <citation type="submission" date="2020-04" db="EMBL/GenBank/DDBJ databases">
        <title>Perkinsus chesapeaki whole genome sequence.</title>
        <authorList>
            <person name="Bogema D.R."/>
        </authorList>
    </citation>
    <scope>NUCLEOTIDE SEQUENCE [LARGE SCALE GENOMIC DNA]</scope>
    <source>
        <strain evidence="3">ATCC PRA-425</strain>
    </source>
</reference>
<sequence length="456" mass="50603">MTIARVTPVAAGTPANPDNRSPLREPPPVDPSQGRSLNIEDIRGRQELRRHDSNTSVEDSVFREVGGNGGENDVLDFEPPKTVPEDVQGSPHDIVIAGELIRHLFNQSKISKAIMNRIQHCLNKATAMLLDLQEENSGLKSRIVEILEVQIKNQEEMRKMRDSVTRSPPPSRAPNPVVSKSGSTYTRGTAVMNADDRTQDTSHTVLIGPKLNPQERGASISDDVYKDLVEKINEGCVKDEPIRLVGISRTKMGCVCRLPTAQEASKLKTAVQESGLFYKDAKRLNPEISLMLPRGRMDKPGSEDLHREIVDFNKDILGPNVGNIKIRRVTGPRVILEMPTDVYVLYRKSGSRIFCKGGSMEGRDYIYVRQCYNCGDVHNTAAPYCDPGKIQCTRCGGGDHSLRDCKNRMAKPEGFTCLVCKTKGHSCLSAECPALRKRIDARERMTDRGGLGPQRY</sequence>
<dbReference type="OrthoDB" id="196607at2759"/>
<dbReference type="InterPro" id="IPR001878">
    <property type="entry name" value="Znf_CCHC"/>
</dbReference>
<dbReference type="AlphaFoldDB" id="A0A7J6KVZ7"/>
<name>A0A7J6KVZ7_PERCH</name>
<feature type="domain" description="CCHC-type" evidence="2">
    <location>
        <begin position="391"/>
        <end position="407"/>
    </location>
</feature>
<dbReference type="GO" id="GO:0008270">
    <property type="term" value="F:zinc ion binding"/>
    <property type="evidence" value="ECO:0007669"/>
    <property type="project" value="InterPro"/>
</dbReference>
<organism evidence="3 4">
    <name type="scientific">Perkinsus chesapeaki</name>
    <name type="common">Clam parasite</name>
    <name type="synonym">Perkinsus andrewsi</name>
    <dbReference type="NCBI Taxonomy" id="330153"/>
    <lineage>
        <taxon>Eukaryota</taxon>
        <taxon>Sar</taxon>
        <taxon>Alveolata</taxon>
        <taxon>Perkinsozoa</taxon>
        <taxon>Perkinsea</taxon>
        <taxon>Perkinsida</taxon>
        <taxon>Perkinsidae</taxon>
        <taxon>Perkinsus</taxon>
    </lineage>
</organism>
<dbReference type="SMART" id="SM00343">
    <property type="entry name" value="ZnF_C2HC"/>
    <property type="match status" value="2"/>
</dbReference>
<evidence type="ECO:0000313" key="3">
    <source>
        <dbReference type="EMBL" id="KAF4651270.1"/>
    </source>
</evidence>
<accession>A0A7J6KVZ7</accession>
<feature type="domain" description="CCHC-type" evidence="2">
    <location>
        <begin position="416"/>
        <end position="434"/>
    </location>
</feature>
<evidence type="ECO:0000313" key="4">
    <source>
        <dbReference type="Proteomes" id="UP000591131"/>
    </source>
</evidence>
<comment type="caution">
    <text evidence="3">The sequence shown here is derived from an EMBL/GenBank/DDBJ whole genome shotgun (WGS) entry which is preliminary data.</text>
</comment>
<dbReference type="Gene3D" id="4.10.60.10">
    <property type="entry name" value="Zinc finger, CCHC-type"/>
    <property type="match status" value="1"/>
</dbReference>
<dbReference type="GO" id="GO:0003676">
    <property type="term" value="F:nucleic acid binding"/>
    <property type="evidence" value="ECO:0007669"/>
    <property type="project" value="InterPro"/>
</dbReference>
<feature type="compositionally biased region" description="Basic and acidic residues" evidence="1">
    <location>
        <begin position="38"/>
        <end position="53"/>
    </location>
</feature>
<dbReference type="EMBL" id="JAAPAO010001091">
    <property type="protein sequence ID" value="KAF4651270.1"/>
    <property type="molecule type" value="Genomic_DNA"/>
</dbReference>
<evidence type="ECO:0000256" key="1">
    <source>
        <dbReference type="SAM" id="MobiDB-lite"/>
    </source>
</evidence>
<feature type="region of interest" description="Disordered" evidence="1">
    <location>
        <begin position="1"/>
        <end position="77"/>
    </location>
</feature>
<evidence type="ECO:0000259" key="2">
    <source>
        <dbReference type="SMART" id="SM00343"/>
    </source>
</evidence>
<keyword evidence="4" id="KW-1185">Reference proteome</keyword>
<proteinExistence type="predicted"/>